<organism evidence="2 3">
    <name type="scientific">Bosea caraganae</name>
    <dbReference type="NCBI Taxonomy" id="2763117"/>
    <lineage>
        <taxon>Bacteria</taxon>
        <taxon>Pseudomonadati</taxon>
        <taxon>Pseudomonadota</taxon>
        <taxon>Alphaproteobacteria</taxon>
        <taxon>Hyphomicrobiales</taxon>
        <taxon>Boseaceae</taxon>
        <taxon>Bosea</taxon>
    </lineage>
</organism>
<proteinExistence type="predicted"/>
<gene>
    <name evidence="2" type="ORF">DWE98_26450</name>
</gene>
<evidence type="ECO:0000256" key="1">
    <source>
        <dbReference type="SAM" id="MobiDB-lite"/>
    </source>
</evidence>
<feature type="compositionally biased region" description="Low complexity" evidence="1">
    <location>
        <begin position="73"/>
        <end position="86"/>
    </location>
</feature>
<accession>A0A370KYF9</accession>
<feature type="region of interest" description="Disordered" evidence="1">
    <location>
        <begin position="54"/>
        <end position="86"/>
    </location>
</feature>
<evidence type="ECO:0000313" key="2">
    <source>
        <dbReference type="EMBL" id="RDJ20025.1"/>
    </source>
</evidence>
<dbReference type="EMBL" id="QQTP01000023">
    <property type="protein sequence ID" value="RDJ20025.1"/>
    <property type="molecule type" value="Genomic_DNA"/>
</dbReference>
<evidence type="ECO:0000313" key="3">
    <source>
        <dbReference type="Proteomes" id="UP000255207"/>
    </source>
</evidence>
<dbReference type="Proteomes" id="UP000255207">
    <property type="component" value="Unassembled WGS sequence"/>
</dbReference>
<dbReference type="AlphaFoldDB" id="A0A370KYF9"/>
<comment type="caution">
    <text evidence="2">The sequence shown here is derived from an EMBL/GenBank/DDBJ whole genome shotgun (WGS) entry which is preliminary data.</text>
</comment>
<reference evidence="3" key="1">
    <citation type="submission" date="2018-07" db="EMBL/GenBank/DDBJ databases">
        <authorList>
            <person name="Safronova V.I."/>
            <person name="Chirak E.R."/>
            <person name="Sazanova A.L."/>
        </authorList>
    </citation>
    <scope>NUCLEOTIDE SEQUENCE [LARGE SCALE GENOMIC DNA]</scope>
    <source>
        <strain evidence="3">RCAM04685</strain>
    </source>
</reference>
<dbReference type="OrthoDB" id="8163684at2"/>
<keyword evidence="3" id="KW-1185">Reference proteome</keyword>
<sequence length="86" mass="9630">MAERSKLRTDADNAFLRTQTQSSVRDRIVSETEMVNQARDAKTAKLKAQRLEKEALDREMLAANPPKPKKRQAASPAPTTAPRPRS</sequence>
<name>A0A370KYF9_9HYPH</name>
<protein>
    <submittedName>
        <fullName evidence="2">Uncharacterized protein</fullName>
    </submittedName>
</protein>
<dbReference type="RefSeq" id="WP_114832316.1">
    <property type="nucleotide sequence ID" value="NZ_QQTO01000021.1"/>
</dbReference>